<organism evidence="8 9">
    <name type="scientific">Shouchella miscanthi</name>
    <dbReference type="NCBI Taxonomy" id="2598861"/>
    <lineage>
        <taxon>Bacteria</taxon>
        <taxon>Bacillati</taxon>
        <taxon>Bacillota</taxon>
        <taxon>Bacilli</taxon>
        <taxon>Bacillales</taxon>
        <taxon>Bacillaceae</taxon>
        <taxon>Shouchella</taxon>
    </lineage>
</organism>
<feature type="transmembrane region" description="Helical" evidence="6">
    <location>
        <begin position="40"/>
        <end position="66"/>
    </location>
</feature>
<sequence>MNASFFLRFKAFMIDYLLILIYLLILFIVNVLIFPSLQEFFTGSLIVAQFAGFIMVTFPVSLYFIISDSSIGKQSFGKRKVGIRVVGYNGQELSIFHLTFRTMLKFLPWELSHFLVYRLVYIGNNEVPFSYYLVGGLIYALMFSYILSAIFTKKRQSLYDIVAKTQVLKIK</sequence>
<gene>
    <name evidence="8" type="ORF">P5F74_21455</name>
</gene>
<evidence type="ECO:0000256" key="1">
    <source>
        <dbReference type="ARBA" id="ARBA00004651"/>
    </source>
</evidence>
<proteinExistence type="predicted"/>
<comment type="caution">
    <text evidence="8">The sequence shown here is derived from an EMBL/GenBank/DDBJ whole genome shotgun (WGS) entry which is preliminary data.</text>
</comment>
<keyword evidence="3 6" id="KW-0812">Transmembrane</keyword>
<keyword evidence="4 6" id="KW-1133">Transmembrane helix</keyword>
<evidence type="ECO:0000256" key="4">
    <source>
        <dbReference type="ARBA" id="ARBA00022989"/>
    </source>
</evidence>
<feature type="transmembrane region" description="Helical" evidence="6">
    <location>
        <begin position="129"/>
        <end position="151"/>
    </location>
</feature>
<keyword evidence="9" id="KW-1185">Reference proteome</keyword>
<comment type="subcellular location">
    <subcellularLocation>
        <location evidence="1">Cell membrane</location>
        <topology evidence="1">Multi-pass membrane protein</topology>
    </subcellularLocation>
</comment>
<evidence type="ECO:0000259" key="7">
    <source>
        <dbReference type="Pfam" id="PF06271"/>
    </source>
</evidence>
<evidence type="ECO:0000256" key="3">
    <source>
        <dbReference type="ARBA" id="ARBA00022692"/>
    </source>
</evidence>
<protein>
    <submittedName>
        <fullName evidence="8">RDD family protein</fullName>
    </submittedName>
</protein>
<name>A0ABU6NRW5_9BACI</name>
<reference evidence="8 9" key="1">
    <citation type="submission" date="2023-03" db="EMBL/GenBank/DDBJ databases">
        <title>Bacillus Genome Sequencing.</title>
        <authorList>
            <person name="Dunlap C."/>
        </authorList>
    </citation>
    <scope>NUCLEOTIDE SEQUENCE [LARGE SCALE GENOMIC DNA]</scope>
    <source>
        <strain evidence="8 9">B-4107</strain>
    </source>
</reference>
<dbReference type="InterPro" id="IPR051791">
    <property type="entry name" value="Pra-immunoreactive"/>
</dbReference>
<keyword evidence="5 6" id="KW-0472">Membrane</keyword>
<dbReference type="EMBL" id="JAROAS010000078">
    <property type="protein sequence ID" value="MED4130681.1"/>
    <property type="molecule type" value="Genomic_DNA"/>
</dbReference>
<accession>A0ABU6NRW5</accession>
<evidence type="ECO:0000313" key="9">
    <source>
        <dbReference type="Proteomes" id="UP001341820"/>
    </source>
</evidence>
<keyword evidence="2" id="KW-1003">Cell membrane</keyword>
<dbReference type="InterPro" id="IPR010432">
    <property type="entry name" value="RDD"/>
</dbReference>
<evidence type="ECO:0000256" key="6">
    <source>
        <dbReference type="SAM" id="Phobius"/>
    </source>
</evidence>
<dbReference type="RefSeq" id="WP_035395563.1">
    <property type="nucleotide sequence ID" value="NZ_CP042163.1"/>
</dbReference>
<evidence type="ECO:0000256" key="2">
    <source>
        <dbReference type="ARBA" id="ARBA00022475"/>
    </source>
</evidence>
<feature type="domain" description="RDD" evidence="7">
    <location>
        <begin position="3"/>
        <end position="164"/>
    </location>
</feature>
<evidence type="ECO:0000256" key="5">
    <source>
        <dbReference type="ARBA" id="ARBA00023136"/>
    </source>
</evidence>
<dbReference type="Proteomes" id="UP001341820">
    <property type="component" value="Unassembled WGS sequence"/>
</dbReference>
<dbReference type="Pfam" id="PF06271">
    <property type="entry name" value="RDD"/>
    <property type="match status" value="1"/>
</dbReference>
<evidence type="ECO:0000313" key="8">
    <source>
        <dbReference type="EMBL" id="MED4130681.1"/>
    </source>
</evidence>
<dbReference type="PANTHER" id="PTHR36115">
    <property type="entry name" value="PROLINE-RICH ANTIGEN HOMOLOG-RELATED"/>
    <property type="match status" value="1"/>
</dbReference>
<feature type="transmembrane region" description="Helical" evidence="6">
    <location>
        <begin position="12"/>
        <end position="34"/>
    </location>
</feature>